<keyword evidence="3" id="KW-0808">Transferase</keyword>
<dbReference type="PANTHER" id="PTHR21248">
    <property type="entry name" value="CARDIOLIPIN SYNTHASE"/>
    <property type="match status" value="1"/>
</dbReference>
<sequence>MFRSLRAWARLGATKLAHRFPRTAKVLGFANRRRRPLLRFFLLGMHVIGFFQSISAVMETRTPQGAIAWAISLNTLPVVAVPAYAIFGGADFDDYVSTRTAGLEDIRPMATSLIDEIHAAEASVESDEGLMATLSNLTKLPVTRGNRAELLVDGKNTFRSIFEAIESAEDYILVQFYIIRADDTGLELKERLIRKAKEGVRVYVLYDDYGCFGLPSSFRKDLAEAGAEVRSFMNLGDDVNRFQLNYRNHRKLVVVDGKTAFVGGHNVGDEYLGQHPTLTPWRDSHMRLTGPVVTCLQVPFAEDWHWATGETLAGLDWEIRDKIGAGSAEALCIPTGPADDLETCSLYYLAAINAAKDRIWIATPYFVPDEAVLLALQLAAKRGVEVKVLIPDLFDSELVRLSSYSYLEPMEKAGAEIWRYGNGFLHQKVMLVDDRFVSIGSANFDNRSFRLNFEVQVGVDDPAFAKQVENMLQNDFGNSTKASAADLESKSAVFKLRVRVSRLLAPIQ</sequence>
<reference evidence="11 12" key="1">
    <citation type="submission" date="2021-06" db="EMBL/GenBank/DDBJ databases">
        <title>Complete genome of Haloferula helveola possessing various polysaccharide degrading enzymes.</title>
        <authorList>
            <person name="Takami H."/>
            <person name="Huang C."/>
            <person name="Hamasaki K."/>
        </authorList>
    </citation>
    <scope>NUCLEOTIDE SEQUENCE [LARGE SCALE GENOMIC DNA]</scope>
    <source>
        <strain evidence="11 12">CN-1</strain>
    </source>
</reference>
<evidence type="ECO:0000256" key="9">
    <source>
        <dbReference type="SAM" id="Phobius"/>
    </source>
</evidence>
<dbReference type="NCBIfam" id="TIGR04265">
    <property type="entry name" value="bac_cardiolipin"/>
    <property type="match status" value="1"/>
</dbReference>
<keyword evidence="7 9" id="KW-0472">Membrane</keyword>
<feature type="domain" description="PLD phosphodiesterase" evidence="10">
    <location>
        <begin position="421"/>
        <end position="448"/>
    </location>
</feature>
<name>A0ABN6H0L4_9BACT</name>
<keyword evidence="4 9" id="KW-0812">Transmembrane</keyword>
<dbReference type="Pfam" id="PF13091">
    <property type="entry name" value="PLDc_2"/>
    <property type="match status" value="2"/>
</dbReference>
<evidence type="ECO:0000313" key="12">
    <source>
        <dbReference type="Proteomes" id="UP001374893"/>
    </source>
</evidence>
<dbReference type="EC" id="2.7.8.-" evidence="8"/>
<accession>A0ABN6H0L4</accession>
<dbReference type="RefSeq" id="WP_338688984.1">
    <property type="nucleotide sequence ID" value="NZ_AP024702.1"/>
</dbReference>
<keyword evidence="2" id="KW-1003">Cell membrane</keyword>
<keyword evidence="12" id="KW-1185">Reference proteome</keyword>
<dbReference type="CDD" id="cd09155">
    <property type="entry name" value="PLDc_PaCLS_like_1"/>
    <property type="match status" value="1"/>
</dbReference>
<evidence type="ECO:0000256" key="6">
    <source>
        <dbReference type="ARBA" id="ARBA00022989"/>
    </source>
</evidence>
<dbReference type="Gene3D" id="3.30.870.10">
    <property type="entry name" value="Endonuclease Chain A"/>
    <property type="match status" value="2"/>
</dbReference>
<evidence type="ECO:0000256" key="1">
    <source>
        <dbReference type="ARBA" id="ARBA00004236"/>
    </source>
</evidence>
<evidence type="ECO:0000256" key="4">
    <source>
        <dbReference type="ARBA" id="ARBA00022692"/>
    </source>
</evidence>
<evidence type="ECO:0000256" key="8">
    <source>
        <dbReference type="NCBIfam" id="TIGR04265"/>
    </source>
</evidence>
<feature type="transmembrane region" description="Helical" evidence="9">
    <location>
        <begin position="37"/>
        <end position="54"/>
    </location>
</feature>
<dbReference type="EMBL" id="AP024702">
    <property type="protein sequence ID" value="BCX47001.1"/>
    <property type="molecule type" value="Genomic_DNA"/>
</dbReference>
<feature type="transmembrane region" description="Helical" evidence="9">
    <location>
        <begin position="66"/>
        <end position="87"/>
    </location>
</feature>
<dbReference type="Proteomes" id="UP001374893">
    <property type="component" value="Chromosome"/>
</dbReference>
<evidence type="ECO:0000259" key="10">
    <source>
        <dbReference type="PROSITE" id="PS50035"/>
    </source>
</evidence>
<organism evidence="11 12">
    <name type="scientific">Haloferula helveola</name>
    <dbReference type="NCBI Taxonomy" id="490095"/>
    <lineage>
        <taxon>Bacteria</taxon>
        <taxon>Pseudomonadati</taxon>
        <taxon>Verrucomicrobiota</taxon>
        <taxon>Verrucomicrobiia</taxon>
        <taxon>Verrucomicrobiales</taxon>
        <taxon>Verrucomicrobiaceae</taxon>
        <taxon>Haloferula</taxon>
    </lineage>
</organism>
<dbReference type="SMART" id="SM00155">
    <property type="entry name" value="PLDc"/>
    <property type="match status" value="2"/>
</dbReference>
<gene>
    <name evidence="11" type="primary">clsA</name>
    <name evidence="11" type="ORF">HAHE_09090</name>
</gene>
<evidence type="ECO:0000313" key="11">
    <source>
        <dbReference type="EMBL" id="BCX47001.1"/>
    </source>
</evidence>
<keyword evidence="6 9" id="KW-1133">Transmembrane helix</keyword>
<protein>
    <recommendedName>
        <fullName evidence="8">Cardiolipin synthase</fullName>
        <ecNumber evidence="8">2.7.8.-</ecNumber>
    </recommendedName>
</protein>
<dbReference type="InterPro" id="IPR022924">
    <property type="entry name" value="Cardiolipin_synthase"/>
</dbReference>
<evidence type="ECO:0000256" key="2">
    <source>
        <dbReference type="ARBA" id="ARBA00022475"/>
    </source>
</evidence>
<evidence type="ECO:0000256" key="3">
    <source>
        <dbReference type="ARBA" id="ARBA00022679"/>
    </source>
</evidence>
<feature type="domain" description="PLD phosphodiesterase" evidence="10">
    <location>
        <begin position="244"/>
        <end position="271"/>
    </location>
</feature>
<keyword evidence="5" id="KW-0677">Repeat</keyword>
<evidence type="ECO:0000256" key="5">
    <source>
        <dbReference type="ARBA" id="ARBA00022737"/>
    </source>
</evidence>
<dbReference type="InterPro" id="IPR025202">
    <property type="entry name" value="PLD-like_dom"/>
</dbReference>
<dbReference type="PANTHER" id="PTHR21248:SF22">
    <property type="entry name" value="PHOSPHOLIPASE D"/>
    <property type="match status" value="1"/>
</dbReference>
<proteinExistence type="predicted"/>
<dbReference type="SUPFAM" id="SSF56024">
    <property type="entry name" value="Phospholipase D/nuclease"/>
    <property type="match status" value="2"/>
</dbReference>
<dbReference type="InterPro" id="IPR001736">
    <property type="entry name" value="PLipase_D/transphosphatidylase"/>
</dbReference>
<comment type="subcellular location">
    <subcellularLocation>
        <location evidence="1">Cell membrane</location>
    </subcellularLocation>
</comment>
<evidence type="ECO:0000256" key="7">
    <source>
        <dbReference type="ARBA" id="ARBA00023136"/>
    </source>
</evidence>
<dbReference type="PROSITE" id="PS50035">
    <property type="entry name" value="PLD"/>
    <property type="match status" value="2"/>
</dbReference>